<evidence type="ECO:0000313" key="3">
    <source>
        <dbReference type="Proteomes" id="UP000266841"/>
    </source>
</evidence>
<keyword evidence="3" id="KW-1185">Reference proteome</keyword>
<feature type="region of interest" description="Disordered" evidence="1">
    <location>
        <begin position="62"/>
        <end position="138"/>
    </location>
</feature>
<comment type="caution">
    <text evidence="2">The sequence shown here is derived from an EMBL/GenBank/DDBJ whole genome shotgun (WGS) entry which is preliminary data.</text>
</comment>
<evidence type="ECO:0000313" key="2">
    <source>
        <dbReference type="EMBL" id="EJK53664.1"/>
    </source>
</evidence>
<reference evidence="2 3" key="1">
    <citation type="journal article" date="2012" name="Genome Biol.">
        <title>Genome and low-iron response of an oceanic diatom adapted to chronic iron limitation.</title>
        <authorList>
            <person name="Lommer M."/>
            <person name="Specht M."/>
            <person name="Roy A.S."/>
            <person name="Kraemer L."/>
            <person name="Andreson R."/>
            <person name="Gutowska M.A."/>
            <person name="Wolf J."/>
            <person name="Bergner S.V."/>
            <person name="Schilhabel M.B."/>
            <person name="Klostermeier U.C."/>
            <person name="Beiko R.G."/>
            <person name="Rosenstiel P."/>
            <person name="Hippler M."/>
            <person name="Laroche J."/>
        </authorList>
    </citation>
    <scope>NUCLEOTIDE SEQUENCE [LARGE SCALE GENOMIC DNA]</scope>
    <source>
        <strain evidence="2 3">CCMP1005</strain>
    </source>
</reference>
<feature type="compositionally biased region" description="Polar residues" evidence="1">
    <location>
        <begin position="102"/>
        <end position="119"/>
    </location>
</feature>
<gene>
    <name evidence="2" type="ORF">THAOC_26849</name>
</gene>
<name>K0RN52_THAOC</name>
<dbReference type="EMBL" id="AGNL01037323">
    <property type="protein sequence ID" value="EJK53664.1"/>
    <property type="molecule type" value="Genomic_DNA"/>
</dbReference>
<accession>K0RN52</accession>
<feature type="non-terminal residue" evidence="2">
    <location>
        <position position="257"/>
    </location>
</feature>
<protein>
    <submittedName>
        <fullName evidence="2">Uncharacterized protein</fullName>
    </submittedName>
</protein>
<dbReference type="Proteomes" id="UP000266841">
    <property type="component" value="Unassembled WGS sequence"/>
</dbReference>
<feature type="compositionally biased region" description="Low complexity" evidence="1">
    <location>
        <begin position="177"/>
        <end position="187"/>
    </location>
</feature>
<feature type="region of interest" description="Disordered" evidence="1">
    <location>
        <begin position="164"/>
        <end position="257"/>
    </location>
</feature>
<feature type="compositionally biased region" description="Low complexity" evidence="1">
    <location>
        <begin position="205"/>
        <end position="216"/>
    </location>
</feature>
<dbReference type="AlphaFoldDB" id="K0RN52"/>
<proteinExistence type="predicted"/>
<sequence>MYARMLQSAPNRPCVGHYRGNEAVISLSTCHVATEPSYKLEQAICTRKLRKLHGDSNLLSDRLESLQSPPGARLSGPGGRFPSSGTSVRSHGRTCRTARSPFATTRTAPSHLRTATSAGDSVLEDESLPPGTGERHRLTGRAPQLLRHAPIDASWDPRDEVLLVESPRAPVPDPPRRATSGARGSRAMPDELRPPSGGEGEGAERGAVPAAAAGATARRDPGGEDGLCSPSLLGPGEVPGAFRGRGRYPDPTPFESA</sequence>
<evidence type="ECO:0000256" key="1">
    <source>
        <dbReference type="SAM" id="MobiDB-lite"/>
    </source>
</evidence>
<organism evidence="2 3">
    <name type="scientific">Thalassiosira oceanica</name>
    <name type="common">Marine diatom</name>
    <dbReference type="NCBI Taxonomy" id="159749"/>
    <lineage>
        <taxon>Eukaryota</taxon>
        <taxon>Sar</taxon>
        <taxon>Stramenopiles</taxon>
        <taxon>Ochrophyta</taxon>
        <taxon>Bacillariophyta</taxon>
        <taxon>Coscinodiscophyceae</taxon>
        <taxon>Thalassiosirophycidae</taxon>
        <taxon>Thalassiosirales</taxon>
        <taxon>Thalassiosiraceae</taxon>
        <taxon>Thalassiosira</taxon>
    </lineage>
</organism>